<evidence type="ECO:0000256" key="7">
    <source>
        <dbReference type="ARBA" id="ARBA00048173"/>
    </source>
</evidence>
<sequence length="805" mass="91573">MSNSSSKQIGYFLSKKEKAYSTFNLPKKNGSLREISAPAKPMKYVQRWILDHILYKLDVGDFSHGFVPGKSIVTNASIHVNQDLVLGIDLKDFFPNIQFNSVRNIFKSAGYSPKVASLLADICTHHRTLPQGAPTSPTLSNLVALKIDEKIDAYCAKINFKYSRYADDITISGGSNLPKHKQIIIEIIEENGFIVNEDKTRMFSQGSKQKVTGLVVNDKVSIGRKRKKNIRATVHNILKNGPEMENRENNPFFKEKIFGELAFVKMVDPDFANPLIQKLKSLDWINYNKKLSNPRETELVVRSLQKNSKINPETYDQPIDSEGDFLQVICDVIAEMKLGMERQKFYPTFWNEESFVILDGTKHKVSPTPKIQSSVHKIIFSFIEERLLHKNIQTIEEFDEEIKYFGFKFLFTTQKRIELNVSTGLELAHDAQLENSLTKKLPSYMETSSSKSGLFIVMWFKDKNGIFFEKPTNKSKSEMVEHLEKNTKEVNEKDNLKIESILIDVSNKSSASKISANVSKHRDFSTVNISHTEKRVVKIIAVQLAYELSTEEFPPQIIDENRLKTKVLNALAKAFDLGADIVCLPELCVREDWIEGIQNTYTDMVIVAGSYYDNENHNVCKLIVDSNISIPLQMKITPSPFENPGITDENMVPGSELYIYNTKVGKISILICRDFLNLRDRLRGNQKPDIIFIPSYNSATERFYDDAHNHTTNSAVYIVISNTSLYGGTSVFGLIRPESQGALVRRGFKDENDRQNKLCKLRKGEEGFVIADFNLIHKSLQNPMPADPAEEIKPVSNIDKKLIEF</sequence>
<dbReference type="Gene3D" id="3.60.110.10">
    <property type="entry name" value="Carbon-nitrogen hydrolase"/>
    <property type="match status" value="1"/>
</dbReference>
<evidence type="ECO:0000256" key="4">
    <source>
        <dbReference type="ARBA" id="ARBA00022842"/>
    </source>
</evidence>
<dbReference type="PANTHER" id="PTHR34047:SF7">
    <property type="entry name" value="RNA-DIRECTED DNA POLYMERASE"/>
    <property type="match status" value="1"/>
</dbReference>
<keyword evidence="5" id="KW-0051">Antiviral defense</keyword>
<evidence type="ECO:0000313" key="9">
    <source>
        <dbReference type="EMBL" id="MDR6221686.1"/>
    </source>
</evidence>
<evidence type="ECO:0000259" key="8">
    <source>
        <dbReference type="PROSITE" id="PS50878"/>
    </source>
</evidence>
<gene>
    <name evidence="9" type="ORF">J2750_000118</name>
</gene>
<comment type="catalytic activity">
    <reaction evidence="7">
        <text>DNA(n) + a 2'-deoxyribonucleoside 5'-triphosphate = DNA(n+1) + diphosphate</text>
        <dbReference type="Rhea" id="RHEA:22508"/>
        <dbReference type="Rhea" id="RHEA-COMP:17339"/>
        <dbReference type="Rhea" id="RHEA-COMP:17340"/>
        <dbReference type="ChEBI" id="CHEBI:33019"/>
        <dbReference type="ChEBI" id="CHEBI:61560"/>
        <dbReference type="ChEBI" id="CHEBI:173112"/>
        <dbReference type="EC" id="2.7.7.49"/>
    </reaction>
</comment>
<dbReference type="AlphaFoldDB" id="A0AA90TX48"/>
<keyword evidence="2" id="KW-0548">Nucleotidyltransferase</keyword>
<dbReference type="EMBL" id="JAVDQI010000001">
    <property type="protein sequence ID" value="MDR6221686.1"/>
    <property type="molecule type" value="Genomic_DNA"/>
</dbReference>
<evidence type="ECO:0000256" key="6">
    <source>
        <dbReference type="ARBA" id="ARBA00034120"/>
    </source>
</evidence>
<reference evidence="9 10" key="1">
    <citation type="submission" date="2023-07" db="EMBL/GenBank/DDBJ databases">
        <title>Genomic Encyclopedia of Type Strains, Phase IV (KMG-IV): sequencing the most valuable type-strain genomes for metagenomic binning, comparative biology and taxonomic classification.</title>
        <authorList>
            <person name="Goeker M."/>
        </authorList>
    </citation>
    <scope>NUCLEOTIDE SEQUENCE [LARGE SCALE GENOMIC DNA]</scope>
    <source>
        <strain evidence="9 10">DSM 17273</strain>
    </source>
</reference>
<comment type="caution">
    <text evidence="9">The sequence shown here is derived from an EMBL/GenBank/DDBJ whole genome shotgun (WGS) entry which is preliminary data.</text>
</comment>
<dbReference type="RefSeq" id="WP_270096485.1">
    <property type="nucleotide sequence ID" value="NZ_JAQFFK010000003.1"/>
</dbReference>
<name>A0AA90TX48_9EURY</name>
<dbReference type="SUPFAM" id="SSF56317">
    <property type="entry name" value="Carbon-nitrogen hydrolase"/>
    <property type="match status" value="1"/>
</dbReference>
<comment type="similarity">
    <text evidence="6">Belongs to the bacterial reverse transcriptase family.</text>
</comment>
<dbReference type="SUPFAM" id="SSF56672">
    <property type="entry name" value="DNA/RNA polymerases"/>
    <property type="match status" value="1"/>
</dbReference>
<dbReference type="InterPro" id="IPR043502">
    <property type="entry name" value="DNA/RNA_pol_sf"/>
</dbReference>
<accession>A0AA90TX48</accession>
<dbReference type="Pfam" id="PF00078">
    <property type="entry name" value="RVT_1"/>
    <property type="match status" value="1"/>
</dbReference>
<dbReference type="CDD" id="cd03487">
    <property type="entry name" value="RT_Bac_retron_II"/>
    <property type="match status" value="1"/>
</dbReference>
<evidence type="ECO:0000256" key="2">
    <source>
        <dbReference type="ARBA" id="ARBA00022695"/>
    </source>
</evidence>
<dbReference type="InterPro" id="IPR000477">
    <property type="entry name" value="RT_dom"/>
</dbReference>
<evidence type="ECO:0000256" key="1">
    <source>
        <dbReference type="ARBA" id="ARBA00022679"/>
    </source>
</evidence>
<evidence type="ECO:0000256" key="5">
    <source>
        <dbReference type="ARBA" id="ARBA00023118"/>
    </source>
</evidence>
<dbReference type="GO" id="GO:0051607">
    <property type="term" value="P:defense response to virus"/>
    <property type="evidence" value="ECO:0007669"/>
    <property type="project" value="UniProtKB-KW"/>
</dbReference>
<keyword evidence="9" id="KW-0695">RNA-directed DNA polymerase</keyword>
<dbReference type="InterPro" id="IPR036526">
    <property type="entry name" value="C-N_Hydrolase_sf"/>
</dbReference>
<dbReference type="InterPro" id="IPR000123">
    <property type="entry name" value="Reverse_transcriptase_msDNA"/>
</dbReference>
<keyword evidence="1" id="KW-0808">Transferase</keyword>
<dbReference type="GO" id="GO:0046872">
    <property type="term" value="F:metal ion binding"/>
    <property type="evidence" value="ECO:0007669"/>
    <property type="project" value="UniProtKB-KW"/>
</dbReference>
<dbReference type="PANTHER" id="PTHR34047">
    <property type="entry name" value="NUCLEAR INTRON MATURASE 1, MITOCHONDRIAL-RELATED"/>
    <property type="match status" value="1"/>
</dbReference>
<organism evidence="9 10">
    <name type="scientific">Methanococcoides alaskense</name>
    <dbReference type="NCBI Taxonomy" id="325778"/>
    <lineage>
        <taxon>Archaea</taxon>
        <taxon>Methanobacteriati</taxon>
        <taxon>Methanobacteriota</taxon>
        <taxon>Stenosarchaea group</taxon>
        <taxon>Methanomicrobia</taxon>
        <taxon>Methanosarcinales</taxon>
        <taxon>Methanosarcinaceae</taxon>
        <taxon>Methanococcoides</taxon>
    </lineage>
</organism>
<dbReference type="PROSITE" id="PS50878">
    <property type="entry name" value="RT_POL"/>
    <property type="match status" value="1"/>
</dbReference>
<keyword evidence="4" id="KW-0460">Magnesium</keyword>
<dbReference type="GO" id="GO:0003723">
    <property type="term" value="F:RNA binding"/>
    <property type="evidence" value="ECO:0007669"/>
    <property type="project" value="InterPro"/>
</dbReference>
<evidence type="ECO:0000313" key="10">
    <source>
        <dbReference type="Proteomes" id="UP001185015"/>
    </source>
</evidence>
<dbReference type="Proteomes" id="UP001185015">
    <property type="component" value="Unassembled WGS sequence"/>
</dbReference>
<evidence type="ECO:0000256" key="3">
    <source>
        <dbReference type="ARBA" id="ARBA00022723"/>
    </source>
</evidence>
<proteinExistence type="inferred from homology"/>
<keyword evidence="10" id="KW-1185">Reference proteome</keyword>
<protein>
    <submittedName>
        <fullName evidence="9">Retron-type reverse transcriptase</fullName>
    </submittedName>
</protein>
<dbReference type="PRINTS" id="PR00866">
    <property type="entry name" value="RNADNAPOLMS"/>
</dbReference>
<dbReference type="GO" id="GO:0003964">
    <property type="term" value="F:RNA-directed DNA polymerase activity"/>
    <property type="evidence" value="ECO:0007669"/>
    <property type="project" value="UniProtKB-KW"/>
</dbReference>
<feature type="domain" description="Reverse transcriptase" evidence="8">
    <location>
        <begin position="6"/>
        <end position="216"/>
    </location>
</feature>
<keyword evidence="3" id="KW-0479">Metal-binding</keyword>
<dbReference type="InterPro" id="IPR051083">
    <property type="entry name" value="GrpII_Intron_Splice-Mob/Def"/>
</dbReference>
<dbReference type="NCBIfam" id="NF038233">
    <property type="entry name" value="retron_St85_RT"/>
    <property type="match status" value="1"/>
</dbReference>